<gene>
    <name evidence="10" type="ORF">SAY86_023799</name>
</gene>
<feature type="region of interest" description="Disordered" evidence="9">
    <location>
        <begin position="628"/>
        <end position="658"/>
    </location>
</feature>
<evidence type="ECO:0000256" key="5">
    <source>
        <dbReference type="ARBA" id="ARBA00022552"/>
    </source>
</evidence>
<dbReference type="InterPro" id="IPR009000">
    <property type="entry name" value="Transl_B-barrel_sf"/>
</dbReference>
<dbReference type="AlphaFoldDB" id="A0AAN7LXY5"/>
<feature type="compositionally biased region" description="Low complexity" evidence="9">
    <location>
        <begin position="17"/>
        <end position="30"/>
    </location>
</feature>
<sequence>MVGFISEPVNQDDGDISPAPNSSNSNVSPAAVDQNSIDISLADAFLDFESIKLWFDHIPDDPGSSEQPGELLVDGAKEVEALTDEFFVKSELMSDGEVGRASALGGVDDSHIDPFVGHLKIDSLGDGESRGNCLDCKKSESGVNDEKGGEMGGDDSERESSSESDSTNSSSSSSGSSDDDKGNPSSSDSEDDTSSSDDEHIKEINFTAGELEEGEIRETDSKQKSISRDEDNDNEIDDGETVDNMVGWSDAEDQDGTPGGGGPVRSYNEVKVLPPVPRVEAKLEWNHEMSPVGMVLSVLGAQVIVEGIERHTPLDEGSILWITEKRLPLGFIDEIFGPVKNPYYVVRYNSEDEVPCGICHGTLVSLVPEFASYILNEKNLYKKGYDASGENDEELSEEAEFSDDEKEAEYRRMQKMTKRGATDPSGMKDVKNFGKKCRDREGRWKNNRNSSSPSQQMWPNVNQQIQSSCNSPSSSGVHPNLMGGTGMISPFYPPPQPGGSVPVTSNGVWMNGNYPCQQQIRPSLANDFPNMLQWATQGNQFPYQIPMQNPFLHPNFILPNTGQSNALGGLPFAPFSGPQAHNAGNNQMFGMTSHEIPSFNAAAQSVQPNCLQVNPSLGNSEAPRMFNTGVSSDRGGRPPLNRRGGGRFAGNRGRNRFK</sequence>
<dbReference type="GO" id="GO:0000493">
    <property type="term" value="P:box H/ACA snoRNP assembly"/>
    <property type="evidence" value="ECO:0007669"/>
    <property type="project" value="InterPro"/>
</dbReference>
<comment type="caution">
    <text evidence="10">The sequence shown here is derived from an EMBL/GenBank/DDBJ whole genome shotgun (WGS) entry which is preliminary data.</text>
</comment>
<keyword evidence="8" id="KW-0539">Nucleus</keyword>
<dbReference type="PANTHER" id="PTHR31633">
    <property type="entry name" value="H/ACA RIBONUCLEOPROTEIN COMPLEX NON-CORE SUBUNIT NAF1"/>
    <property type="match status" value="1"/>
</dbReference>
<evidence type="ECO:0000256" key="3">
    <source>
        <dbReference type="ARBA" id="ARBA00021438"/>
    </source>
</evidence>
<dbReference type="Gene3D" id="2.40.10.230">
    <property type="entry name" value="Probable tRNA pseudouridine synthase domain"/>
    <property type="match status" value="1"/>
</dbReference>
<dbReference type="SUPFAM" id="SSF50447">
    <property type="entry name" value="Translation proteins"/>
    <property type="match status" value="1"/>
</dbReference>
<dbReference type="Pfam" id="PF04410">
    <property type="entry name" value="Gar1"/>
    <property type="match status" value="1"/>
</dbReference>
<evidence type="ECO:0000256" key="1">
    <source>
        <dbReference type="ARBA" id="ARBA00004123"/>
    </source>
</evidence>
<keyword evidence="7" id="KW-0694">RNA-binding</keyword>
<feature type="region of interest" description="Disordered" evidence="9">
    <location>
        <begin position="387"/>
        <end position="458"/>
    </location>
</feature>
<feature type="compositionally biased region" description="Basic and acidic residues" evidence="9">
    <location>
        <begin position="426"/>
        <end position="444"/>
    </location>
</feature>
<feature type="compositionally biased region" description="Acidic residues" evidence="9">
    <location>
        <begin position="230"/>
        <end position="241"/>
    </location>
</feature>
<dbReference type="Proteomes" id="UP001346149">
    <property type="component" value="Unassembled WGS sequence"/>
</dbReference>
<dbReference type="PANTHER" id="PTHR31633:SF1">
    <property type="entry name" value="H_ACA RIBONUCLEOPROTEIN COMPLEX NON-CORE SUBUNIT NAF1"/>
    <property type="match status" value="1"/>
</dbReference>
<feature type="region of interest" description="Disordered" evidence="9">
    <location>
        <begin position="1"/>
        <end position="30"/>
    </location>
</feature>
<accession>A0AAN7LXY5</accession>
<keyword evidence="11" id="KW-1185">Reference proteome</keyword>
<evidence type="ECO:0000256" key="7">
    <source>
        <dbReference type="ARBA" id="ARBA00022884"/>
    </source>
</evidence>
<comment type="similarity">
    <text evidence="2">Belongs to the NAF1 family.</text>
</comment>
<comment type="subcellular location">
    <subcellularLocation>
        <location evidence="1">Nucleus</location>
    </subcellularLocation>
</comment>
<evidence type="ECO:0000256" key="4">
    <source>
        <dbReference type="ARBA" id="ARBA00022517"/>
    </source>
</evidence>
<reference evidence="10 11" key="1">
    <citation type="journal article" date="2023" name="Hortic Res">
        <title>Pangenome of water caltrop reveals structural variations and asymmetric subgenome divergence after allopolyploidization.</title>
        <authorList>
            <person name="Zhang X."/>
            <person name="Chen Y."/>
            <person name="Wang L."/>
            <person name="Yuan Y."/>
            <person name="Fang M."/>
            <person name="Shi L."/>
            <person name="Lu R."/>
            <person name="Comes H.P."/>
            <person name="Ma Y."/>
            <person name="Chen Y."/>
            <person name="Huang G."/>
            <person name="Zhou Y."/>
            <person name="Zheng Z."/>
            <person name="Qiu Y."/>
        </authorList>
    </citation>
    <scope>NUCLEOTIDE SEQUENCE [LARGE SCALE GENOMIC DNA]</scope>
    <source>
        <strain evidence="10">F231</strain>
    </source>
</reference>
<name>A0AAN7LXY5_TRANT</name>
<dbReference type="GO" id="GO:0005634">
    <property type="term" value="C:nucleus"/>
    <property type="evidence" value="ECO:0007669"/>
    <property type="project" value="UniProtKB-SubCell"/>
</dbReference>
<feature type="compositionally biased region" description="Low complexity" evidence="9">
    <location>
        <begin position="163"/>
        <end position="176"/>
    </location>
</feature>
<dbReference type="FunFam" id="2.40.10.230:FF:000002">
    <property type="entry name" value="H/ACA ribonucleoprotein complex non-core subunit NAF1"/>
    <property type="match status" value="1"/>
</dbReference>
<dbReference type="GO" id="GO:0006364">
    <property type="term" value="P:rRNA processing"/>
    <property type="evidence" value="ECO:0007669"/>
    <property type="project" value="UniProtKB-KW"/>
</dbReference>
<dbReference type="InterPro" id="IPR038664">
    <property type="entry name" value="Gar1/Naf1_Cbf5-bd_sf"/>
</dbReference>
<feature type="compositionally biased region" description="Basic and acidic residues" evidence="9">
    <location>
        <begin position="214"/>
        <end position="229"/>
    </location>
</feature>
<feature type="compositionally biased region" description="Polar residues" evidence="9">
    <location>
        <begin position="447"/>
        <end position="458"/>
    </location>
</feature>
<dbReference type="InterPro" id="IPR040309">
    <property type="entry name" value="Naf1"/>
</dbReference>
<evidence type="ECO:0000256" key="6">
    <source>
        <dbReference type="ARBA" id="ARBA00022553"/>
    </source>
</evidence>
<dbReference type="InterPro" id="IPR007504">
    <property type="entry name" value="H/ACA_rnp_Gar1/Naf1"/>
</dbReference>
<protein>
    <recommendedName>
        <fullName evidence="3">H/ACA ribonucleoprotein complex non-core subunit NAF1</fullName>
    </recommendedName>
</protein>
<proteinExistence type="inferred from homology"/>
<evidence type="ECO:0000256" key="8">
    <source>
        <dbReference type="ARBA" id="ARBA00023242"/>
    </source>
</evidence>
<dbReference type="GO" id="GO:0005732">
    <property type="term" value="C:sno(s)RNA-containing ribonucleoprotein complex"/>
    <property type="evidence" value="ECO:0007669"/>
    <property type="project" value="InterPro"/>
</dbReference>
<keyword evidence="4" id="KW-0690">Ribosome biogenesis</keyword>
<evidence type="ECO:0000313" key="10">
    <source>
        <dbReference type="EMBL" id="KAK4793364.1"/>
    </source>
</evidence>
<feature type="compositionally biased region" description="Basic and acidic residues" evidence="9">
    <location>
        <begin position="122"/>
        <end position="149"/>
    </location>
</feature>
<dbReference type="EMBL" id="JAXQNO010000008">
    <property type="protein sequence ID" value="KAK4793364.1"/>
    <property type="molecule type" value="Genomic_DNA"/>
</dbReference>
<feature type="region of interest" description="Disordered" evidence="9">
    <location>
        <begin position="122"/>
        <end position="268"/>
    </location>
</feature>
<keyword evidence="6" id="KW-0597">Phosphoprotein</keyword>
<evidence type="ECO:0000256" key="9">
    <source>
        <dbReference type="SAM" id="MobiDB-lite"/>
    </source>
</evidence>
<dbReference type="GO" id="GO:0001522">
    <property type="term" value="P:pseudouridine synthesis"/>
    <property type="evidence" value="ECO:0007669"/>
    <property type="project" value="InterPro"/>
</dbReference>
<evidence type="ECO:0000313" key="11">
    <source>
        <dbReference type="Proteomes" id="UP001346149"/>
    </source>
</evidence>
<organism evidence="10 11">
    <name type="scientific">Trapa natans</name>
    <name type="common">Water chestnut</name>
    <dbReference type="NCBI Taxonomy" id="22666"/>
    <lineage>
        <taxon>Eukaryota</taxon>
        <taxon>Viridiplantae</taxon>
        <taxon>Streptophyta</taxon>
        <taxon>Embryophyta</taxon>
        <taxon>Tracheophyta</taxon>
        <taxon>Spermatophyta</taxon>
        <taxon>Magnoliopsida</taxon>
        <taxon>eudicotyledons</taxon>
        <taxon>Gunneridae</taxon>
        <taxon>Pentapetalae</taxon>
        <taxon>rosids</taxon>
        <taxon>malvids</taxon>
        <taxon>Myrtales</taxon>
        <taxon>Lythraceae</taxon>
        <taxon>Trapa</taxon>
    </lineage>
</organism>
<keyword evidence="5" id="KW-0698">rRNA processing</keyword>
<dbReference type="GO" id="GO:0003723">
    <property type="term" value="F:RNA binding"/>
    <property type="evidence" value="ECO:0007669"/>
    <property type="project" value="UniProtKB-KW"/>
</dbReference>
<feature type="compositionally biased region" description="Acidic residues" evidence="9">
    <location>
        <begin position="389"/>
        <end position="407"/>
    </location>
</feature>
<evidence type="ECO:0000256" key="2">
    <source>
        <dbReference type="ARBA" id="ARBA00009801"/>
    </source>
</evidence>